<name>A0A1I5XME4_9BACI</name>
<proteinExistence type="inferred from homology"/>
<dbReference type="EMBL" id="FOXU01000002">
    <property type="protein sequence ID" value="SFQ33080.1"/>
    <property type="molecule type" value="Genomic_DNA"/>
</dbReference>
<evidence type="ECO:0000256" key="4">
    <source>
        <dbReference type="ARBA" id="ARBA00022692"/>
    </source>
</evidence>
<keyword evidence="10" id="KW-1185">Reference proteome</keyword>
<evidence type="ECO:0000256" key="3">
    <source>
        <dbReference type="ARBA" id="ARBA00022475"/>
    </source>
</evidence>
<feature type="domain" description="SSD" evidence="8">
    <location>
        <begin position="263"/>
        <end position="375"/>
    </location>
</feature>
<feature type="transmembrane region" description="Helical" evidence="7">
    <location>
        <begin position="350"/>
        <end position="377"/>
    </location>
</feature>
<feature type="transmembrane region" description="Helical" evidence="7">
    <location>
        <begin position="696"/>
        <end position="727"/>
    </location>
</feature>
<evidence type="ECO:0000313" key="10">
    <source>
        <dbReference type="Proteomes" id="UP000198734"/>
    </source>
</evidence>
<dbReference type="STRING" id="126156.SAMN05421670_1612"/>
<feature type="transmembrane region" description="Helical" evidence="7">
    <location>
        <begin position="278"/>
        <end position="300"/>
    </location>
</feature>
<dbReference type="GO" id="GO:0005886">
    <property type="term" value="C:plasma membrane"/>
    <property type="evidence" value="ECO:0007669"/>
    <property type="project" value="UniProtKB-SubCell"/>
</dbReference>
<feature type="transmembrane region" description="Helical" evidence="7">
    <location>
        <begin position="221"/>
        <end position="239"/>
    </location>
</feature>
<keyword evidence="6 7" id="KW-0472">Membrane</keyword>
<protein>
    <submittedName>
        <fullName evidence="9">Putative drug exporter of the RND superfamily</fullName>
    </submittedName>
</protein>
<gene>
    <name evidence="9" type="ORF">SAMN05421670_1612</name>
</gene>
<reference evidence="10" key="1">
    <citation type="submission" date="2016-10" db="EMBL/GenBank/DDBJ databases">
        <authorList>
            <person name="Varghese N."/>
            <person name="Submissions S."/>
        </authorList>
    </citation>
    <scope>NUCLEOTIDE SEQUENCE [LARGE SCALE GENOMIC DNA]</scope>
    <source>
        <strain evidence="10">DSM 11706</strain>
    </source>
</reference>
<keyword evidence="5 7" id="KW-1133">Transmembrane helix</keyword>
<evidence type="ECO:0000256" key="1">
    <source>
        <dbReference type="ARBA" id="ARBA00004651"/>
    </source>
</evidence>
<evidence type="ECO:0000256" key="2">
    <source>
        <dbReference type="ARBA" id="ARBA00010157"/>
    </source>
</evidence>
<feature type="transmembrane region" description="Helical" evidence="7">
    <location>
        <begin position="53"/>
        <end position="72"/>
    </location>
</feature>
<evidence type="ECO:0000313" key="9">
    <source>
        <dbReference type="EMBL" id="SFQ33080.1"/>
    </source>
</evidence>
<sequence length="732" mass="80470">MIDIQVTFTHNVNDRYVFLSKVTLMSLKFKKKEVDLLKKVLGRVTDFIATRKGMWITLGIWIAITVVLTIVAPGAGDHKVSSVASLPEDAKSVIAQENIDEHFKDAESLPGILVLQSKEEIDMEVLVAALDKVAAANINGLKEMIPLSSLPPQALAGFFSADKKTSVIPLSFITSLETSELEESLDQVSEIVTEETGSTVYMTGPAGIAVDTTNLFERADLVLILSTVGIILILLIVIYRSPLLALIPLLAAGIVYQVVNQLLGILGANGLDLASQSLSIMSILLFAATIDYSLFVFSRYREELKNYETKFDAMKYAMRETGIPVFFAGGTVLAAMLVLFFASFGDYRNFAPIFGTTMLVIMLAAVTLIPALFTLFGRKSFWPRIPKYGETEVKANSLWSKIASFVVHKPIVAAVSILVILIVSALNLFNLNYEFDTMKSFPDDMPSREGYEIIENEFAKGDLAPTTVLFESESEITEETQASLIEQLLQQDLVSTVRGTGISEDGLAAQFQLTFEESPYSTESMDALEKMIEDEESIVKDSNAEGDLYFAGETASQVDDRSVNSRDLILIVVLETILIFILLIVLTKSVKMPIYMMGTILLSFLAALGLGMFLSNLFFDIDTISNRVPLYSFVFLVALGIDYNIILISRYLEEREKHPVKKAVEIAVSHTGGVISSAGILLAATFAVLMTQPIQLLFVFGFIVAVGIILDTFLIRGILLPALIVLFEKDKK</sequence>
<dbReference type="InterPro" id="IPR004869">
    <property type="entry name" value="MMPL_dom"/>
</dbReference>
<dbReference type="PANTHER" id="PTHR33406">
    <property type="entry name" value="MEMBRANE PROTEIN MJ1562-RELATED"/>
    <property type="match status" value="1"/>
</dbReference>
<comment type="similarity">
    <text evidence="2">Belongs to the resistance-nodulation-cell division (RND) (TC 2.A.6) family. MmpL subfamily.</text>
</comment>
<organism evidence="9 10">
    <name type="scientific">Psychrobacillus psychrotolerans</name>
    <dbReference type="NCBI Taxonomy" id="126156"/>
    <lineage>
        <taxon>Bacteria</taxon>
        <taxon>Bacillati</taxon>
        <taxon>Bacillota</taxon>
        <taxon>Bacilli</taxon>
        <taxon>Bacillales</taxon>
        <taxon>Bacillaceae</taxon>
        <taxon>Psychrobacillus</taxon>
    </lineage>
</organism>
<accession>A0A1I5XME4</accession>
<dbReference type="PROSITE" id="PS50156">
    <property type="entry name" value="SSD"/>
    <property type="match status" value="2"/>
</dbReference>
<dbReference type="Gene3D" id="1.20.1640.10">
    <property type="entry name" value="Multidrug efflux transporter AcrB transmembrane domain"/>
    <property type="match status" value="2"/>
</dbReference>
<dbReference type="Proteomes" id="UP000198734">
    <property type="component" value="Unassembled WGS sequence"/>
</dbReference>
<dbReference type="InterPro" id="IPR050545">
    <property type="entry name" value="Mycobact_MmpL"/>
</dbReference>
<keyword evidence="4 7" id="KW-0812">Transmembrane</keyword>
<feature type="transmembrane region" description="Helical" evidence="7">
    <location>
        <begin position="321"/>
        <end position="344"/>
    </location>
</feature>
<evidence type="ECO:0000256" key="5">
    <source>
        <dbReference type="ARBA" id="ARBA00022989"/>
    </source>
</evidence>
<dbReference type="SUPFAM" id="SSF82866">
    <property type="entry name" value="Multidrug efflux transporter AcrB transmembrane domain"/>
    <property type="match status" value="2"/>
</dbReference>
<feature type="transmembrane region" description="Helical" evidence="7">
    <location>
        <begin position="246"/>
        <end position="266"/>
    </location>
</feature>
<feature type="transmembrane region" description="Helical" evidence="7">
    <location>
        <begin position="568"/>
        <end position="587"/>
    </location>
</feature>
<feature type="transmembrane region" description="Helical" evidence="7">
    <location>
        <begin position="630"/>
        <end position="652"/>
    </location>
</feature>
<comment type="subcellular location">
    <subcellularLocation>
        <location evidence="1">Cell membrane</location>
        <topology evidence="1">Multi-pass membrane protein</topology>
    </subcellularLocation>
</comment>
<evidence type="ECO:0000259" key="8">
    <source>
        <dbReference type="PROSITE" id="PS50156"/>
    </source>
</evidence>
<evidence type="ECO:0000256" key="7">
    <source>
        <dbReference type="SAM" id="Phobius"/>
    </source>
</evidence>
<evidence type="ECO:0000256" key="6">
    <source>
        <dbReference type="ARBA" id="ARBA00023136"/>
    </source>
</evidence>
<dbReference type="InterPro" id="IPR000731">
    <property type="entry name" value="SSD"/>
</dbReference>
<dbReference type="Pfam" id="PF03176">
    <property type="entry name" value="MMPL"/>
    <property type="match status" value="2"/>
</dbReference>
<feature type="transmembrane region" description="Helical" evidence="7">
    <location>
        <begin position="594"/>
        <end position="618"/>
    </location>
</feature>
<dbReference type="AlphaFoldDB" id="A0A1I5XME4"/>
<feature type="domain" description="SSD" evidence="8">
    <location>
        <begin position="599"/>
        <end position="725"/>
    </location>
</feature>
<dbReference type="PANTHER" id="PTHR33406:SF6">
    <property type="entry name" value="MEMBRANE PROTEIN YDGH-RELATED"/>
    <property type="match status" value="1"/>
</dbReference>
<keyword evidence="3" id="KW-1003">Cell membrane</keyword>
<feature type="transmembrane region" description="Helical" evidence="7">
    <location>
        <begin position="664"/>
        <end position="690"/>
    </location>
</feature>
<feature type="transmembrane region" description="Helical" evidence="7">
    <location>
        <begin position="411"/>
        <end position="429"/>
    </location>
</feature>